<sequence length="483" mass="51631">MPGSPTSMEARAILRAAATTTALRLLPGHGVPAPRHLALLSEAELPEPPAVWTDSTALPLAALLAARARRDALTEGTAALSRYFDEVRLRRPATLSSGARSQLYASAGEYGTAIGWPQVGARFGVEALLFADTDATRYRALSVSALGHALNGEYLAAESARAEAAELFTAREWPAADISPLLQLAEALIAAADLNVSRLRGVAVTMRCAHPDDPYAGYAARVVEVVAMVLDRDLGTGRAECQRLLHGSRRLSSQRMVRHLLVCMLADILVAQGEHREALTTLDPFESPEGHGSCFAMQRTGALLGLGRERELLLETDACVAPGSNHCLRTLTPALVRRALAQNRLGYTRRARQSMQAALHLIVRTGSSATPFLALPHDETRALMDAVADDDTVLAAALPHLQATLARVATSGCEAHSPVAAARLTPTERATADLLRQSLSLVEIARERGVSLNTVKSQVRSIYQKLGVRGRTDAVEMLAALDK</sequence>
<dbReference type="GO" id="GO:0006355">
    <property type="term" value="P:regulation of DNA-templated transcription"/>
    <property type="evidence" value="ECO:0007669"/>
    <property type="project" value="InterPro"/>
</dbReference>
<dbReference type="InterPro" id="IPR016032">
    <property type="entry name" value="Sig_transdc_resp-reg_C-effctor"/>
</dbReference>
<reference evidence="3 4" key="1">
    <citation type="submission" date="2016-10" db="EMBL/GenBank/DDBJ databases">
        <authorList>
            <person name="de Groot N.N."/>
        </authorList>
    </citation>
    <scope>NUCLEOTIDE SEQUENCE [LARGE SCALE GENOMIC DNA]</scope>
    <source>
        <strain evidence="3 4">StLB037</strain>
    </source>
</reference>
<dbReference type="InterPro" id="IPR039420">
    <property type="entry name" value="WalR-like"/>
</dbReference>
<dbReference type="EMBL" id="FNJN01000002">
    <property type="protein sequence ID" value="SDO79688.1"/>
    <property type="molecule type" value="Genomic_DNA"/>
</dbReference>
<dbReference type="PROSITE" id="PS50043">
    <property type="entry name" value="HTH_LUXR_2"/>
    <property type="match status" value="1"/>
</dbReference>
<evidence type="ECO:0000256" key="1">
    <source>
        <dbReference type="ARBA" id="ARBA00023125"/>
    </source>
</evidence>
<dbReference type="GO" id="GO:0003677">
    <property type="term" value="F:DNA binding"/>
    <property type="evidence" value="ECO:0007669"/>
    <property type="project" value="UniProtKB-KW"/>
</dbReference>
<name>A0A1H0MGW5_MICTS</name>
<evidence type="ECO:0000259" key="2">
    <source>
        <dbReference type="PROSITE" id="PS50043"/>
    </source>
</evidence>
<keyword evidence="1" id="KW-0238">DNA-binding</keyword>
<feature type="domain" description="HTH luxR-type" evidence="2">
    <location>
        <begin position="417"/>
        <end position="482"/>
    </location>
</feature>
<dbReference type="Pfam" id="PF00196">
    <property type="entry name" value="GerE"/>
    <property type="match status" value="1"/>
</dbReference>
<accession>A0A1H0MGW5</accession>
<dbReference type="CDD" id="cd06170">
    <property type="entry name" value="LuxR_C_like"/>
    <property type="match status" value="1"/>
</dbReference>
<dbReference type="InterPro" id="IPR036388">
    <property type="entry name" value="WH-like_DNA-bd_sf"/>
</dbReference>
<dbReference type="SMART" id="SM00421">
    <property type="entry name" value="HTH_LUXR"/>
    <property type="match status" value="1"/>
</dbReference>
<gene>
    <name evidence="3" type="ORF">SAMN04487788_0956</name>
</gene>
<dbReference type="AlphaFoldDB" id="A0A1H0MGW5"/>
<proteinExistence type="predicted"/>
<evidence type="ECO:0000313" key="3">
    <source>
        <dbReference type="EMBL" id="SDO79688.1"/>
    </source>
</evidence>
<dbReference type="RefSeq" id="WP_176786310.1">
    <property type="nucleotide sequence ID" value="NZ_FNJN01000002.1"/>
</dbReference>
<protein>
    <submittedName>
        <fullName evidence="3">Regulatory protein, luxR family</fullName>
    </submittedName>
</protein>
<dbReference type="Gene3D" id="1.10.10.10">
    <property type="entry name" value="Winged helix-like DNA-binding domain superfamily/Winged helix DNA-binding domain"/>
    <property type="match status" value="1"/>
</dbReference>
<organism evidence="3 4">
    <name type="scientific">Microbacterium testaceum (strain StLB037)</name>
    <dbReference type="NCBI Taxonomy" id="979556"/>
    <lineage>
        <taxon>Bacteria</taxon>
        <taxon>Bacillati</taxon>
        <taxon>Actinomycetota</taxon>
        <taxon>Actinomycetes</taxon>
        <taxon>Micrococcales</taxon>
        <taxon>Microbacteriaceae</taxon>
        <taxon>Microbacterium</taxon>
    </lineage>
</organism>
<dbReference type="SUPFAM" id="SSF46894">
    <property type="entry name" value="C-terminal effector domain of the bipartite response regulators"/>
    <property type="match status" value="1"/>
</dbReference>
<dbReference type="PANTHER" id="PTHR43214">
    <property type="entry name" value="TWO-COMPONENT RESPONSE REGULATOR"/>
    <property type="match status" value="1"/>
</dbReference>
<evidence type="ECO:0000313" key="4">
    <source>
        <dbReference type="Proteomes" id="UP000186456"/>
    </source>
</evidence>
<dbReference type="InterPro" id="IPR000792">
    <property type="entry name" value="Tscrpt_reg_LuxR_C"/>
</dbReference>
<dbReference type="Proteomes" id="UP000186456">
    <property type="component" value="Unassembled WGS sequence"/>
</dbReference>